<name>A0AAW0FAH6_9APHY</name>
<evidence type="ECO:0000313" key="3">
    <source>
        <dbReference type="Proteomes" id="UP001385951"/>
    </source>
</evidence>
<dbReference type="InterPro" id="IPR036188">
    <property type="entry name" value="FAD/NAD-bd_sf"/>
</dbReference>
<dbReference type="Pfam" id="PF01266">
    <property type="entry name" value="DAO"/>
    <property type="match status" value="1"/>
</dbReference>
<evidence type="ECO:0000259" key="1">
    <source>
        <dbReference type="Pfam" id="PF01266"/>
    </source>
</evidence>
<gene>
    <name evidence="2" type="ORF">QCA50_020401</name>
</gene>
<comment type="caution">
    <text evidence="2">The sequence shown here is derived from an EMBL/GenBank/DDBJ whole genome shotgun (WGS) entry which is preliminary data.</text>
</comment>
<dbReference type="GO" id="GO:0005737">
    <property type="term" value="C:cytoplasm"/>
    <property type="evidence" value="ECO:0007669"/>
    <property type="project" value="TreeGrafter"/>
</dbReference>
<dbReference type="AlphaFoldDB" id="A0AAW0FAH6"/>
<dbReference type="InterPro" id="IPR006076">
    <property type="entry name" value="FAD-dep_OxRdtase"/>
</dbReference>
<keyword evidence="3" id="KW-1185">Reference proteome</keyword>
<sequence>MQPTTSSLLQSLPVLLRIRIIPLLLIVMSATLPVPLNAFGEYQAIFNIEPEHLARSTLPVPNSTKSFWFTDPDVSPSPKHGSEGPLTEDADICIIGSGITGVSAAYHLAKAFSEGDAVKGLDRPVKAVILEAREFCSGATGRNGGHLTSHVFFEFHHQQSSYGTEEALRSYRIEEYVVNEVKTLLDQEDKLDYVDFVPGGRLCLAFTERELLEAKSDFTSAKEAGVDVSNVTWFSKEETQQKYGAPYPSVLTPGNNLWPLKLVSVLYNLANKIGAGNQSSAPAFTVDLHTETPVTSISSLPQTNNSSELFPRRHSVVTPRGNISCSYVLHATNAYASHLLPHFTGPDGIVPTRGQIIATRANVTEDILTKTGGVGNDGFEYWFPRPLKEPQEYPLVIIGGGREITKSERFELYQTDDSVVDEQVGKALRAFLPTVYPGKFEAGKEPEMEWTGIMGFTKSGDPFVGPVIDPTNPDSPIYRGQYISAGYSGHGMPRAYACAEAVAKMIVADVRKEKWEPPEWLPRSYLTIGNTSTSS</sequence>
<dbReference type="PANTHER" id="PTHR13847">
    <property type="entry name" value="SARCOSINE DEHYDROGENASE-RELATED"/>
    <property type="match status" value="1"/>
</dbReference>
<dbReference type="PANTHER" id="PTHR13847:SF260">
    <property type="entry name" value="FAD DEPENDENT OXIDOREDUCTASE DOMAIN-CONTAINING PROTEIN"/>
    <property type="match status" value="1"/>
</dbReference>
<dbReference type="Gene3D" id="3.50.50.60">
    <property type="entry name" value="FAD/NAD(P)-binding domain"/>
    <property type="match status" value="1"/>
</dbReference>
<reference evidence="2 3" key="1">
    <citation type="submission" date="2022-09" db="EMBL/GenBank/DDBJ databases">
        <authorList>
            <person name="Palmer J.M."/>
        </authorList>
    </citation>
    <scope>NUCLEOTIDE SEQUENCE [LARGE SCALE GENOMIC DNA]</scope>
    <source>
        <strain evidence="2 3">DSM 7382</strain>
    </source>
</reference>
<dbReference type="SUPFAM" id="SSF51905">
    <property type="entry name" value="FAD/NAD(P)-binding domain"/>
    <property type="match status" value="1"/>
</dbReference>
<evidence type="ECO:0000313" key="2">
    <source>
        <dbReference type="EMBL" id="KAK7676657.1"/>
    </source>
</evidence>
<proteinExistence type="predicted"/>
<protein>
    <recommendedName>
        <fullName evidence="1">FAD dependent oxidoreductase domain-containing protein</fullName>
    </recommendedName>
</protein>
<dbReference type="Gene3D" id="3.30.9.10">
    <property type="entry name" value="D-Amino Acid Oxidase, subunit A, domain 2"/>
    <property type="match status" value="1"/>
</dbReference>
<dbReference type="Proteomes" id="UP001385951">
    <property type="component" value="Unassembled WGS sequence"/>
</dbReference>
<accession>A0AAW0FAH6</accession>
<organism evidence="2 3">
    <name type="scientific">Cerrena zonata</name>
    <dbReference type="NCBI Taxonomy" id="2478898"/>
    <lineage>
        <taxon>Eukaryota</taxon>
        <taxon>Fungi</taxon>
        <taxon>Dikarya</taxon>
        <taxon>Basidiomycota</taxon>
        <taxon>Agaricomycotina</taxon>
        <taxon>Agaricomycetes</taxon>
        <taxon>Polyporales</taxon>
        <taxon>Cerrenaceae</taxon>
        <taxon>Cerrena</taxon>
    </lineage>
</organism>
<dbReference type="EMBL" id="JASBNA010000109">
    <property type="protein sequence ID" value="KAK7676657.1"/>
    <property type="molecule type" value="Genomic_DNA"/>
</dbReference>
<feature type="domain" description="FAD dependent oxidoreductase" evidence="1">
    <location>
        <begin position="91"/>
        <end position="505"/>
    </location>
</feature>